<protein>
    <recommendedName>
        <fullName evidence="5">Topoisomerase</fullName>
    </recommendedName>
</protein>
<dbReference type="Pfam" id="PF21957">
    <property type="entry name" value="Zn_ribbon_16"/>
    <property type="match status" value="1"/>
</dbReference>
<keyword evidence="4" id="KW-1185">Reference proteome</keyword>
<evidence type="ECO:0000259" key="2">
    <source>
        <dbReference type="Pfam" id="PF21957"/>
    </source>
</evidence>
<dbReference type="NCBIfam" id="NF040506">
    <property type="entry name" value="PG0870_Nterm"/>
    <property type="match status" value="1"/>
</dbReference>
<evidence type="ECO:0000313" key="3">
    <source>
        <dbReference type="EMBL" id="OAB28774.1"/>
    </source>
</evidence>
<accession>A0A167XWX2</accession>
<dbReference type="Pfam" id="PF19898">
    <property type="entry name" value="DUF6371"/>
    <property type="match status" value="1"/>
</dbReference>
<organism evidence="3 4">
    <name type="scientific">Flavobacterium fryxellicola</name>
    <dbReference type="NCBI Taxonomy" id="249352"/>
    <lineage>
        <taxon>Bacteria</taxon>
        <taxon>Pseudomonadati</taxon>
        <taxon>Bacteroidota</taxon>
        <taxon>Flavobacteriia</taxon>
        <taxon>Flavobacteriales</taxon>
        <taxon>Flavobacteriaceae</taxon>
        <taxon>Flavobacterium</taxon>
    </lineage>
</organism>
<dbReference type="Proteomes" id="UP000077164">
    <property type="component" value="Unassembled WGS sequence"/>
</dbReference>
<feature type="domain" description="DUF6371" evidence="1">
    <location>
        <begin position="90"/>
        <end position="239"/>
    </location>
</feature>
<reference evidence="3 4" key="1">
    <citation type="submission" date="2016-03" db="EMBL/GenBank/DDBJ databases">
        <title>Draft genome sequence of Flavobacterium fryxellicola DSM 16209.</title>
        <authorList>
            <person name="Shin S.-K."/>
            <person name="Yi H."/>
        </authorList>
    </citation>
    <scope>NUCLEOTIDE SEQUENCE [LARGE SCALE GENOMIC DNA]</scope>
    <source>
        <strain evidence="3 4">DSM 16209</strain>
    </source>
</reference>
<sequence>MYQYSLDKSSKKFICPSCQKKTFVRYFDNEQNSLVEGNFGRCDRESNCKYHLAPKHNGTIKTIVNPPVKIKASTLNPELLIRCKKNFSQNNLVLFLRNYFSDEEIESVIEKYFIGTSVYWKGATVFWQINSQNEVMAGKVMLYNQKSGSRIKIPSPHITWVHKILKIEPYNLQQCLFGLHLKNANTHQTIAITESEKTTVMMSLLLPEYTWMATGGKANLKRELLLPIKEYNIVVYPDKSEFDDWNKITVALQREGFRIRCSQFIENRDIPVGTDLADIYLEAQQNNYTIPTQRKQSKVEIEVQRLAEINPEILTLISVFDLLDENDNPIVKIK</sequence>
<dbReference type="InterPro" id="IPR047731">
    <property type="entry name" value="Zinc_ribbon_put"/>
</dbReference>
<evidence type="ECO:0000259" key="1">
    <source>
        <dbReference type="Pfam" id="PF19898"/>
    </source>
</evidence>
<dbReference type="STRING" id="249352.SAMN05444395_102528"/>
<name>A0A167XWX2_9FLAO</name>
<dbReference type="RefSeq" id="WP_066077686.1">
    <property type="nucleotide sequence ID" value="NZ_FRDK01000002.1"/>
</dbReference>
<dbReference type="EMBL" id="LVJE01000010">
    <property type="protein sequence ID" value="OAB28774.1"/>
    <property type="molecule type" value="Genomic_DNA"/>
</dbReference>
<evidence type="ECO:0008006" key="5">
    <source>
        <dbReference type="Google" id="ProtNLM"/>
    </source>
</evidence>
<dbReference type="OrthoDB" id="1068350at2"/>
<proteinExistence type="predicted"/>
<feature type="domain" description="Zinc beta-ribbon finger putative" evidence="2">
    <location>
        <begin position="2"/>
        <end position="56"/>
    </location>
</feature>
<dbReference type="InterPro" id="IPR045951">
    <property type="entry name" value="DUF6371"/>
</dbReference>
<comment type="caution">
    <text evidence="3">The sequence shown here is derived from an EMBL/GenBank/DDBJ whole genome shotgun (WGS) entry which is preliminary data.</text>
</comment>
<evidence type="ECO:0000313" key="4">
    <source>
        <dbReference type="Proteomes" id="UP000077164"/>
    </source>
</evidence>
<gene>
    <name evidence="3" type="ORF">FBFR_04700</name>
</gene>
<dbReference type="AlphaFoldDB" id="A0A167XWX2"/>